<dbReference type="PANTHER" id="PTHR33801:SF20">
    <property type="entry name" value="ABSCISIC STRESS-RIPENING PROTEIN 1"/>
    <property type="match status" value="1"/>
</dbReference>
<proteinExistence type="inferred from homology"/>
<dbReference type="PANTHER" id="PTHR33801">
    <property type="entry name" value="ABSCISIC STRESS-RIPENING PROTEIN 5"/>
    <property type="match status" value="1"/>
</dbReference>
<evidence type="ECO:0000313" key="3">
    <source>
        <dbReference type="EMBL" id="JAP15938.1"/>
    </source>
</evidence>
<reference evidence="3" key="1">
    <citation type="submission" date="2015-12" db="EMBL/GenBank/DDBJ databases">
        <title>Gene expression during late stages of embryo sac development: a critical building block for successful pollen-pistil interactions.</title>
        <authorList>
            <person name="Liu Y."/>
            <person name="Joly V."/>
            <person name="Sabar M."/>
            <person name="Matton D.P."/>
        </authorList>
    </citation>
    <scope>NUCLEOTIDE SEQUENCE</scope>
</reference>
<organism evidence="3">
    <name type="scientific">Solanum chacoense</name>
    <name type="common">Chaco potato</name>
    <dbReference type="NCBI Taxonomy" id="4108"/>
    <lineage>
        <taxon>Eukaryota</taxon>
        <taxon>Viridiplantae</taxon>
        <taxon>Streptophyta</taxon>
        <taxon>Embryophyta</taxon>
        <taxon>Tracheophyta</taxon>
        <taxon>Spermatophyta</taxon>
        <taxon>Magnoliopsida</taxon>
        <taxon>eudicotyledons</taxon>
        <taxon>Gunneridae</taxon>
        <taxon>Pentapetalae</taxon>
        <taxon>asterids</taxon>
        <taxon>lamiids</taxon>
        <taxon>Solanales</taxon>
        <taxon>Solanaceae</taxon>
        <taxon>Solanoideae</taxon>
        <taxon>Solaneae</taxon>
        <taxon>Solanum</taxon>
    </lineage>
</organism>
<comment type="similarity">
    <text evidence="1">Belongs to the abscisic acid and water stress-induced protein family.</text>
</comment>
<accession>A0A0V0H6A4</accession>
<sequence length="52" mass="6020">MEEEKHHHHLFHHKDKAEEGPVDYEKETKHHKHLEQIGKLGTAAAGAYALVR</sequence>
<protein>
    <submittedName>
        <fullName evidence="3">Putative ovule protein</fullName>
    </submittedName>
</protein>
<dbReference type="EMBL" id="GEDG01024484">
    <property type="protein sequence ID" value="JAP15938.1"/>
    <property type="molecule type" value="Transcribed_RNA"/>
</dbReference>
<evidence type="ECO:0000256" key="2">
    <source>
        <dbReference type="SAM" id="MobiDB-lite"/>
    </source>
</evidence>
<name>A0A0V0H6A4_SOLCH</name>
<feature type="compositionally biased region" description="Basic and acidic residues" evidence="2">
    <location>
        <begin position="15"/>
        <end position="28"/>
    </location>
</feature>
<dbReference type="AlphaFoldDB" id="A0A0V0H6A4"/>
<evidence type="ECO:0000256" key="1">
    <source>
        <dbReference type="ARBA" id="ARBA00007160"/>
    </source>
</evidence>
<dbReference type="InterPro" id="IPR003496">
    <property type="entry name" value="ABA_WDS"/>
</dbReference>
<feature type="region of interest" description="Disordered" evidence="2">
    <location>
        <begin position="1"/>
        <end position="37"/>
    </location>
</feature>
<dbReference type="Pfam" id="PF02496">
    <property type="entry name" value="ABA_WDS"/>
    <property type="match status" value="1"/>
</dbReference>
<feature type="compositionally biased region" description="Basic residues" evidence="2">
    <location>
        <begin position="1"/>
        <end position="14"/>
    </location>
</feature>